<organism evidence="2 3">
    <name type="scientific">Paracoccus fistulariae</name>
    <dbReference type="NCBI Taxonomy" id="658446"/>
    <lineage>
        <taxon>Bacteria</taxon>
        <taxon>Pseudomonadati</taxon>
        <taxon>Pseudomonadota</taxon>
        <taxon>Alphaproteobacteria</taxon>
        <taxon>Rhodobacterales</taxon>
        <taxon>Paracoccaceae</taxon>
        <taxon>Paracoccus</taxon>
    </lineage>
</organism>
<dbReference type="InterPro" id="IPR005302">
    <property type="entry name" value="MoCF_Sase_C"/>
</dbReference>
<reference evidence="2 3" key="1">
    <citation type="submission" date="2021-01" db="EMBL/GenBank/DDBJ databases">
        <title>Biogeographic distribution of Paracoccus.</title>
        <authorList>
            <person name="Hollensteiner J."/>
            <person name="Leineberger J."/>
            <person name="Brinkhoff T."/>
            <person name="Daniel R."/>
        </authorList>
    </citation>
    <scope>NUCLEOTIDE SEQUENCE [LARGE SCALE GENOMIC DNA]</scope>
    <source>
        <strain evidence="2 3">KCTC 22803</strain>
    </source>
</reference>
<dbReference type="Pfam" id="PF03473">
    <property type="entry name" value="MOSC"/>
    <property type="match status" value="1"/>
</dbReference>
<evidence type="ECO:0000259" key="1">
    <source>
        <dbReference type="PROSITE" id="PS51340"/>
    </source>
</evidence>
<sequence>MTAHLAHIRRHPIKSVGGEDLGQIALQAARRLPGDREWAVLTEAGERHARKSQSDGEPDRWMPKTQFLRGVTGHALQAVKGGWQDRRISLTHPDRPALSFDPVTEGAALLDWLRPLWPGDASPASRLVRGAAIWTDSKWPWISILSLDSLADLETRMGQQIGIDRWRGNLWLKGLPPQAEADLIGQVIHIGSVELRITDHITRCDATSANSETGSRDCQMLDRLQEFYGHTNFGIFAEVVTGGTIQIGDEVRL</sequence>
<feature type="domain" description="MOSC" evidence="1">
    <location>
        <begin position="95"/>
        <end position="253"/>
    </location>
</feature>
<evidence type="ECO:0000313" key="2">
    <source>
        <dbReference type="EMBL" id="WCR06891.1"/>
    </source>
</evidence>
<dbReference type="InterPro" id="IPR011037">
    <property type="entry name" value="Pyrv_Knase-like_insert_dom_sf"/>
</dbReference>
<evidence type="ECO:0000313" key="3">
    <source>
        <dbReference type="Proteomes" id="UP001219349"/>
    </source>
</evidence>
<protein>
    <submittedName>
        <fullName evidence="2">MOSC domain-containing protein</fullName>
    </submittedName>
</protein>
<dbReference type="Proteomes" id="UP001219349">
    <property type="component" value="Chromosome"/>
</dbReference>
<name>A0ABY7SLM8_9RHOB</name>
<keyword evidence="3" id="KW-1185">Reference proteome</keyword>
<gene>
    <name evidence="2" type="ORF">JHX87_15680</name>
</gene>
<dbReference type="PROSITE" id="PS51340">
    <property type="entry name" value="MOSC"/>
    <property type="match status" value="1"/>
</dbReference>
<dbReference type="SUPFAM" id="SSF50800">
    <property type="entry name" value="PK beta-barrel domain-like"/>
    <property type="match status" value="1"/>
</dbReference>
<dbReference type="RefSeq" id="WP_271886668.1">
    <property type="nucleotide sequence ID" value="NZ_CP067136.1"/>
</dbReference>
<dbReference type="Gene3D" id="2.40.33.20">
    <property type="entry name" value="PK beta-barrel domain-like"/>
    <property type="match status" value="1"/>
</dbReference>
<accession>A0ABY7SLM8</accession>
<dbReference type="EMBL" id="CP067136">
    <property type="protein sequence ID" value="WCR06891.1"/>
    <property type="molecule type" value="Genomic_DNA"/>
</dbReference>
<proteinExistence type="predicted"/>